<evidence type="ECO:0000313" key="1">
    <source>
        <dbReference type="EMBL" id="CAJ2673337.1"/>
    </source>
</evidence>
<reference evidence="1" key="1">
    <citation type="submission" date="2023-10" db="EMBL/GenBank/DDBJ databases">
        <authorList>
            <person name="Rodriguez Cubillos JULIANA M."/>
            <person name="De Vega J."/>
        </authorList>
    </citation>
    <scope>NUCLEOTIDE SEQUENCE</scope>
</reference>
<keyword evidence="2" id="KW-1185">Reference proteome</keyword>
<dbReference type="Proteomes" id="UP001177021">
    <property type="component" value="Unassembled WGS sequence"/>
</dbReference>
<dbReference type="EMBL" id="CASHSV030000716">
    <property type="protein sequence ID" value="CAJ2673337.1"/>
    <property type="molecule type" value="Genomic_DNA"/>
</dbReference>
<protein>
    <submittedName>
        <fullName evidence="1">Uncharacterized protein</fullName>
    </submittedName>
</protein>
<accession>A0ACB0M1M7</accession>
<gene>
    <name evidence="1" type="ORF">MILVUS5_LOCUS36830</name>
</gene>
<name>A0ACB0M1M7_TRIPR</name>
<organism evidence="1 2">
    <name type="scientific">Trifolium pratense</name>
    <name type="common">Red clover</name>
    <dbReference type="NCBI Taxonomy" id="57577"/>
    <lineage>
        <taxon>Eukaryota</taxon>
        <taxon>Viridiplantae</taxon>
        <taxon>Streptophyta</taxon>
        <taxon>Embryophyta</taxon>
        <taxon>Tracheophyta</taxon>
        <taxon>Spermatophyta</taxon>
        <taxon>Magnoliopsida</taxon>
        <taxon>eudicotyledons</taxon>
        <taxon>Gunneridae</taxon>
        <taxon>Pentapetalae</taxon>
        <taxon>rosids</taxon>
        <taxon>fabids</taxon>
        <taxon>Fabales</taxon>
        <taxon>Fabaceae</taxon>
        <taxon>Papilionoideae</taxon>
        <taxon>50 kb inversion clade</taxon>
        <taxon>NPAAA clade</taxon>
        <taxon>Hologalegina</taxon>
        <taxon>IRL clade</taxon>
        <taxon>Trifolieae</taxon>
        <taxon>Trifolium</taxon>
    </lineage>
</organism>
<evidence type="ECO:0000313" key="2">
    <source>
        <dbReference type="Proteomes" id="UP001177021"/>
    </source>
</evidence>
<proteinExistence type="predicted"/>
<sequence length="984" mass="112423">MVETILAQNGLNTGCRRPNFVSAFTEYVLQTELPRGWKVPKYTKFAGDTNESTVEHIARYLAESGNLANNENLRMKYFPNSLTKNAFTWFTTLPPNSINSWAQLERIFHEQFYMGQTKISLKELASVKRKNQESIDDYLNRFRLLKSRCFTQVPEHELVEMAAGGLDYSIRKKLDTQYLRDMSQLADRVRQIERLKAEKVRNSKFQKKKEIDSDPLPPADATYVEVYDCNMVEVIDATAPIKAVPEEEYEKRVREVYPNAEEELVDFLNRCKLKNAEVMLCPRCSAVCDKEATAGLQSVVPYAENKRKWPKSRPNQKAWPYKGANWGKPITKGLSIQQRLGPQNTFKPSGRAPVNQWVSGQYVTFNRRMMENGSSSNVNVNIVAEPKGSKVVAGKETVNAATEVNKYSYRNNYKGKNPMTRTQWRRFQRKQKLTAKEAGGKAVATQKVEKVEMAKRPGKERLSIILEEPIAENAQGGAEDEDDMEDDDLLDEGSDFDVMVNVVSILPLEYDIPTEVNELEEDFEALNLADHKPMCYYVMQNDLHSHNVVLANYEGKTGHSLGAVQLEVCVGSTVRKTLFMVIAAKPNYNLLLGREWIHGVGAVPSTMHQRLIIWREDGLVENVEADQSAYVSETGTVTLQNFDKNLASIAPCGEQDAAFDPNEVCLDGSTMMSLMIESPAWDRITAYAAENRIKMALEAINVQENMAVEANDDLRNELALEASEVNDGKKQRLDCIYDDEPLGFEKDPHSSIQRMQAQDPLQEVDIGDGSVKRPTYISANIDPTLREKMVELLKKYRDCFAWDYNEMPGLSRNLVEHRLPLRPDKKPVKQLPRRFAPEIMTKIKAEIERLLKCKFIRTTRYVEWLANIVPVIKKNGSLRVCIDFRDLNNATPKDEYSMPVAEMCKDGVKERIRVKFGNHRLFEIIEENSSEKKSNNLVINRKVRTRSLLKARIQERIAEDEEEDEQLTERKLEKNAIKEESGYL</sequence>
<comment type="caution">
    <text evidence="1">The sequence shown here is derived from an EMBL/GenBank/DDBJ whole genome shotgun (WGS) entry which is preliminary data.</text>
</comment>